<evidence type="ECO:0000313" key="1">
    <source>
        <dbReference type="EMBL" id="OIV36800.1"/>
    </source>
</evidence>
<evidence type="ECO:0000313" key="2">
    <source>
        <dbReference type="Proteomes" id="UP000243342"/>
    </source>
</evidence>
<dbReference type="Proteomes" id="UP000243342">
    <property type="component" value="Unassembled WGS sequence"/>
</dbReference>
<gene>
    <name evidence="1" type="ORF">BIV57_14390</name>
</gene>
<dbReference type="InterPro" id="IPR035959">
    <property type="entry name" value="RutC-like_sf"/>
</dbReference>
<dbReference type="SUPFAM" id="SSF55298">
    <property type="entry name" value="YjgF-like"/>
    <property type="match status" value="1"/>
</dbReference>
<dbReference type="EMBL" id="MLCF01000075">
    <property type="protein sequence ID" value="OIV36800.1"/>
    <property type="molecule type" value="Genomic_DNA"/>
</dbReference>
<comment type="caution">
    <text evidence="1">The sequence shown here is derived from an EMBL/GenBank/DDBJ whole genome shotgun (WGS) entry which is preliminary data.</text>
</comment>
<dbReference type="OrthoDB" id="9799840at2"/>
<dbReference type="STRING" id="1428644.BIV57_14390"/>
<evidence type="ECO:0008006" key="3">
    <source>
        <dbReference type="Google" id="ProtNLM"/>
    </source>
</evidence>
<dbReference type="PANTHER" id="PTHR43857:SF1">
    <property type="entry name" value="YJGH FAMILY PROTEIN"/>
    <property type="match status" value="1"/>
</dbReference>
<name>A0A1J7C5H1_9ACTN</name>
<dbReference type="Pfam" id="PF01042">
    <property type="entry name" value="Ribonuc_L-PSP"/>
    <property type="match status" value="1"/>
</dbReference>
<reference evidence="1 2" key="1">
    <citation type="submission" date="2016-10" db="EMBL/GenBank/DDBJ databases">
        <title>Genome sequence of Streptomyces gilvigriseus MUSC 26.</title>
        <authorList>
            <person name="Lee L.-H."/>
            <person name="Ser H.-L."/>
        </authorList>
    </citation>
    <scope>NUCLEOTIDE SEQUENCE [LARGE SCALE GENOMIC DNA]</scope>
    <source>
        <strain evidence="1 2">MUSC 26</strain>
    </source>
</reference>
<dbReference type="PROSITE" id="PS51257">
    <property type="entry name" value="PROKAR_LIPOPROTEIN"/>
    <property type="match status" value="1"/>
</dbReference>
<accession>A0A1J7C5H1</accession>
<dbReference type="InterPro" id="IPR006175">
    <property type="entry name" value="YjgF/YER057c/UK114"/>
</dbReference>
<protein>
    <recommendedName>
        <fullName evidence="3">RidA family protein</fullName>
    </recommendedName>
</protein>
<keyword evidence="2" id="KW-1185">Reference proteome</keyword>
<dbReference type="Gene3D" id="3.30.1330.40">
    <property type="entry name" value="RutC-like"/>
    <property type="match status" value="1"/>
</dbReference>
<dbReference type="PANTHER" id="PTHR43857">
    <property type="entry name" value="BLR7761 PROTEIN"/>
    <property type="match status" value="1"/>
</dbReference>
<proteinExistence type="predicted"/>
<sequence length="132" mass="14155">MRREGDRAFSGSPHEADFGSARAVQAGPLVLVSGCTALRDGLVVGEGDPYRQARRAIAAALEALAVFGLGKADVVRTRMFVTHTRDTEAVGRAHRDELGEVRPAATMVVVQGLVDSRTMVEIEVEALRRDPS</sequence>
<dbReference type="AlphaFoldDB" id="A0A1J7C5H1"/>
<organism evidence="1 2">
    <name type="scientific">Mangrovactinospora gilvigrisea</name>
    <dbReference type="NCBI Taxonomy" id="1428644"/>
    <lineage>
        <taxon>Bacteria</taxon>
        <taxon>Bacillati</taxon>
        <taxon>Actinomycetota</taxon>
        <taxon>Actinomycetes</taxon>
        <taxon>Kitasatosporales</taxon>
        <taxon>Streptomycetaceae</taxon>
        <taxon>Mangrovactinospora</taxon>
    </lineage>
</organism>